<evidence type="ECO:0000256" key="4">
    <source>
        <dbReference type="ARBA" id="ARBA00022723"/>
    </source>
</evidence>
<evidence type="ECO:0000256" key="6">
    <source>
        <dbReference type="ARBA" id="ARBA00022837"/>
    </source>
</evidence>
<dbReference type="SMART" id="SM00607">
    <property type="entry name" value="FTP"/>
    <property type="match status" value="2"/>
</dbReference>
<dbReference type="EMBL" id="CATNWA010014320">
    <property type="protein sequence ID" value="CAI9570430.1"/>
    <property type="molecule type" value="Genomic_DNA"/>
</dbReference>
<evidence type="ECO:0000256" key="7">
    <source>
        <dbReference type="ARBA" id="ARBA00023157"/>
    </source>
</evidence>
<reference evidence="11" key="1">
    <citation type="submission" date="2023-05" db="EMBL/GenBank/DDBJ databases">
        <authorList>
            <person name="Stuckert A."/>
        </authorList>
    </citation>
    <scope>NUCLEOTIDE SEQUENCE</scope>
</reference>
<feature type="region of interest" description="Disordered" evidence="8">
    <location>
        <begin position="386"/>
        <end position="410"/>
    </location>
</feature>
<evidence type="ECO:0000256" key="1">
    <source>
        <dbReference type="ARBA" id="ARBA00002219"/>
    </source>
</evidence>
<feature type="compositionally biased region" description="Basic and acidic residues" evidence="8">
    <location>
        <begin position="258"/>
        <end position="269"/>
    </location>
</feature>
<protein>
    <recommendedName>
        <fullName evidence="10">Fucolectin tachylectin-4 pentraxin-1 domain-containing protein</fullName>
    </recommendedName>
</protein>
<dbReference type="InterPro" id="IPR051941">
    <property type="entry name" value="BG_Antigen-Binding_Lectin"/>
</dbReference>
<keyword evidence="6" id="KW-0106">Calcium</keyword>
<evidence type="ECO:0000259" key="10">
    <source>
        <dbReference type="SMART" id="SM00607"/>
    </source>
</evidence>
<dbReference type="Proteomes" id="UP001162483">
    <property type="component" value="Unassembled WGS sequence"/>
</dbReference>
<gene>
    <name evidence="11" type="ORF">SPARVUS_LOCUS7095169</name>
</gene>
<evidence type="ECO:0000256" key="8">
    <source>
        <dbReference type="SAM" id="MobiDB-lite"/>
    </source>
</evidence>
<keyword evidence="9" id="KW-0732">Signal</keyword>
<dbReference type="InterPro" id="IPR006585">
    <property type="entry name" value="FTP1"/>
</dbReference>
<dbReference type="SUPFAM" id="SSF49785">
    <property type="entry name" value="Galactose-binding domain-like"/>
    <property type="match status" value="2"/>
</dbReference>
<name>A0ABN9DCW8_9NEOB</name>
<keyword evidence="7" id="KW-1015">Disulfide bond</keyword>
<dbReference type="Pfam" id="PF22633">
    <property type="entry name" value="F5_F8_type_C_2"/>
    <property type="match status" value="2"/>
</dbReference>
<evidence type="ECO:0000256" key="3">
    <source>
        <dbReference type="ARBA" id="ARBA00011233"/>
    </source>
</evidence>
<feature type="compositionally biased region" description="Low complexity" evidence="8">
    <location>
        <begin position="94"/>
        <end position="105"/>
    </location>
</feature>
<dbReference type="Gene3D" id="2.60.120.260">
    <property type="entry name" value="Galactose-binding domain-like"/>
    <property type="match status" value="2"/>
</dbReference>
<feature type="region of interest" description="Disordered" evidence="8">
    <location>
        <begin position="239"/>
        <end position="273"/>
    </location>
</feature>
<comment type="function">
    <text evidence="1">Acts as a defensive agent. Recognizes blood group fucosylated oligosaccharides including A, B, H and Lewis B-type antigens. Does not recognize Lewis A antigen and has low affinity for monovalent haptens.</text>
</comment>
<organism evidence="11 12">
    <name type="scientific">Staurois parvus</name>
    <dbReference type="NCBI Taxonomy" id="386267"/>
    <lineage>
        <taxon>Eukaryota</taxon>
        <taxon>Metazoa</taxon>
        <taxon>Chordata</taxon>
        <taxon>Craniata</taxon>
        <taxon>Vertebrata</taxon>
        <taxon>Euteleostomi</taxon>
        <taxon>Amphibia</taxon>
        <taxon>Batrachia</taxon>
        <taxon>Anura</taxon>
        <taxon>Neobatrachia</taxon>
        <taxon>Ranoidea</taxon>
        <taxon>Ranidae</taxon>
        <taxon>Staurois</taxon>
    </lineage>
</organism>
<feature type="compositionally biased region" description="Basic and acidic residues" evidence="8">
    <location>
        <begin position="389"/>
        <end position="410"/>
    </location>
</feature>
<keyword evidence="5" id="KW-0430">Lectin</keyword>
<evidence type="ECO:0000256" key="2">
    <source>
        <dbReference type="ARBA" id="ARBA00010147"/>
    </source>
</evidence>
<dbReference type="PANTHER" id="PTHR45713:SF20">
    <property type="entry name" value="FUCOLECTIN TACHYLECTIN-4 PENTRAXIN-1 DOMAIN-CONTAINING PROTEIN"/>
    <property type="match status" value="1"/>
</dbReference>
<feature type="chain" id="PRO_5046693182" description="Fucolectin tachylectin-4 pentraxin-1 domain-containing protein" evidence="9">
    <location>
        <begin position="19"/>
        <end position="410"/>
    </location>
</feature>
<feature type="domain" description="Fucolectin tachylectin-4 pentraxin-1" evidence="10">
    <location>
        <begin position="89"/>
        <end position="225"/>
    </location>
</feature>
<evidence type="ECO:0000256" key="5">
    <source>
        <dbReference type="ARBA" id="ARBA00022734"/>
    </source>
</evidence>
<sequence>MGLLWILAILAAANSVLPYQDDLWPMDRYVEDYDDLDYSDFTPQMKMTRYWMDPGPNIGNPPTEVETSPDVGSLWESEVEDIKKHSTAAHNVASKGKTSQSSTKQRAASRYAIDGQLSSQCASTEMEYRPWWNLDLGSNHVIFSVAITNRRDCCAEDLSGAEIRIGNIADWRENPSCGVVSSIGLGETYSFTCHGMEGQFVTIAIRGKNVSLTLCEVQVFGQPKNQSVDESWNISQMWQSQHHGAPNVAPKGTATQSSDHERAQAKKAIDGSLSNNHPHCSHTQYDLEPWWNLDLNSRMRIFSIAITNRKECCGHRLNGAEIRIGFSKDDVRENAKCAILTRVEQGGTLAVNCHGMEGRYVSVVIPRRRESLTLCEVQVFALPTDEPENEKIDLEPEKKPKTLNSEKKDL</sequence>
<dbReference type="PANTHER" id="PTHR45713">
    <property type="entry name" value="FTP DOMAIN-CONTAINING PROTEIN"/>
    <property type="match status" value="1"/>
</dbReference>
<comment type="subunit">
    <text evidence="3">Homotrimer.</text>
</comment>
<comment type="similarity">
    <text evidence="2">Belongs to the fucolectin family.</text>
</comment>
<proteinExistence type="inferred from homology"/>
<evidence type="ECO:0000313" key="11">
    <source>
        <dbReference type="EMBL" id="CAI9570430.1"/>
    </source>
</evidence>
<feature type="region of interest" description="Disordered" evidence="8">
    <location>
        <begin position="87"/>
        <end position="109"/>
    </location>
</feature>
<dbReference type="InterPro" id="IPR008979">
    <property type="entry name" value="Galactose-bd-like_sf"/>
</dbReference>
<feature type="domain" description="Fucolectin tachylectin-4 pentraxin-1" evidence="10">
    <location>
        <begin position="245"/>
        <end position="385"/>
    </location>
</feature>
<feature type="signal peptide" evidence="9">
    <location>
        <begin position="1"/>
        <end position="18"/>
    </location>
</feature>
<comment type="caution">
    <text evidence="11">The sequence shown here is derived from an EMBL/GenBank/DDBJ whole genome shotgun (WGS) entry which is preliminary data.</text>
</comment>
<evidence type="ECO:0000313" key="12">
    <source>
        <dbReference type="Proteomes" id="UP001162483"/>
    </source>
</evidence>
<keyword evidence="4" id="KW-0479">Metal-binding</keyword>
<accession>A0ABN9DCW8</accession>
<evidence type="ECO:0000256" key="9">
    <source>
        <dbReference type="SAM" id="SignalP"/>
    </source>
</evidence>
<keyword evidence="12" id="KW-1185">Reference proteome</keyword>